<accession>A0A6M3IR44</accession>
<gene>
    <name evidence="1" type="ORF">MM415B01245_0007</name>
</gene>
<dbReference type="EMBL" id="MT141381">
    <property type="protein sequence ID" value="QJA59695.1"/>
    <property type="molecule type" value="Genomic_DNA"/>
</dbReference>
<reference evidence="1" key="1">
    <citation type="submission" date="2020-03" db="EMBL/GenBank/DDBJ databases">
        <title>The deep terrestrial virosphere.</title>
        <authorList>
            <person name="Holmfeldt K."/>
            <person name="Nilsson E."/>
            <person name="Simone D."/>
            <person name="Lopez-Fernandez M."/>
            <person name="Wu X."/>
            <person name="de Brujin I."/>
            <person name="Lundin D."/>
            <person name="Andersson A."/>
            <person name="Bertilsson S."/>
            <person name="Dopson M."/>
        </authorList>
    </citation>
    <scope>NUCLEOTIDE SEQUENCE</scope>
    <source>
        <strain evidence="1">MM415B01245</strain>
    </source>
</reference>
<protein>
    <submittedName>
        <fullName evidence="1">Uncharacterized protein</fullName>
    </submittedName>
</protein>
<evidence type="ECO:0000313" key="1">
    <source>
        <dbReference type="EMBL" id="QJA59695.1"/>
    </source>
</evidence>
<proteinExistence type="predicted"/>
<name>A0A6M3IR44_9ZZZZ</name>
<dbReference type="AlphaFoldDB" id="A0A6M3IR44"/>
<sequence>MKTEFTIKVYQWEDVAVSLNGYPPLVEKLAEAIKVAAREFNDSMEIK</sequence>
<organism evidence="1">
    <name type="scientific">viral metagenome</name>
    <dbReference type="NCBI Taxonomy" id="1070528"/>
    <lineage>
        <taxon>unclassified sequences</taxon>
        <taxon>metagenomes</taxon>
        <taxon>organismal metagenomes</taxon>
    </lineage>
</organism>